<dbReference type="EMBL" id="CP136891">
    <property type="protein sequence ID" value="WOK98303.1"/>
    <property type="molecule type" value="Genomic_DNA"/>
</dbReference>
<gene>
    <name evidence="8" type="ORF">Cni_G07013</name>
</gene>
<proteinExistence type="predicted"/>
<evidence type="ECO:0000256" key="2">
    <source>
        <dbReference type="ARBA" id="ARBA00022516"/>
    </source>
</evidence>
<dbReference type="GO" id="GO:0004318">
    <property type="term" value="F:enoyl-[acyl-carrier-protein] reductase (NADH) activity"/>
    <property type="evidence" value="ECO:0007669"/>
    <property type="project" value="InterPro"/>
</dbReference>
<feature type="compositionally biased region" description="Basic and acidic residues" evidence="7">
    <location>
        <begin position="196"/>
        <end position="206"/>
    </location>
</feature>
<dbReference type="InterPro" id="IPR014358">
    <property type="entry name" value="Enoyl-ACP_Rdtase_NADH"/>
</dbReference>
<evidence type="ECO:0000256" key="1">
    <source>
        <dbReference type="ARBA" id="ARBA00005189"/>
    </source>
</evidence>
<evidence type="ECO:0000256" key="6">
    <source>
        <dbReference type="ARBA" id="ARBA00023160"/>
    </source>
</evidence>
<keyword evidence="2" id="KW-0444">Lipid biosynthesis</keyword>
<protein>
    <submittedName>
        <fullName evidence="8">Uncharacterized protein</fullName>
    </submittedName>
</protein>
<dbReference type="InterPro" id="IPR036291">
    <property type="entry name" value="NAD(P)-bd_dom_sf"/>
</dbReference>
<dbReference type="Proteomes" id="UP001327560">
    <property type="component" value="Chromosome 2"/>
</dbReference>
<keyword evidence="5" id="KW-0443">Lipid metabolism</keyword>
<evidence type="ECO:0000313" key="9">
    <source>
        <dbReference type="Proteomes" id="UP001327560"/>
    </source>
</evidence>
<feature type="region of interest" description="Disordered" evidence="7">
    <location>
        <begin position="196"/>
        <end position="227"/>
    </location>
</feature>
<keyword evidence="3" id="KW-0276">Fatty acid metabolism</keyword>
<dbReference type="GO" id="GO:0006633">
    <property type="term" value="P:fatty acid biosynthetic process"/>
    <property type="evidence" value="ECO:0007669"/>
    <property type="project" value="UniProtKB-KW"/>
</dbReference>
<dbReference type="AlphaFoldDB" id="A0AAQ3Q5B2"/>
<evidence type="ECO:0000256" key="3">
    <source>
        <dbReference type="ARBA" id="ARBA00022832"/>
    </source>
</evidence>
<comment type="pathway">
    <text evidence="1">Lipid metabolism.</text>
</comment>
<dbReference type="PANTHER" id="PTHR43159:SF2">
    <property type="entry name" value="ENOYL-[ACYL-CARRIER-PROTEIN] REDUCTASE [NADH], CHLOROPLASTIC"/>
    <property type="match status" value="1"/>
</dbReference>
<keyword evidence="9" id="KW-1185">Reference proteome</keyword>
<evidence type="ECO:0000313" key="8">
    <source>
        <dbReference type="EMBL" id="WOK98303.1"/>
    </source>
</evidence>
<feature type="compositionally biased region" description="Low complexity" evidence="7">
    <location>
        <begin position="207"/>
        <end position="222"/>
    </location>
</feature>
<keyword evidence="4" id="KW-0560">Oxidoreductase</keyword>
<dbReference type="Gene3D" id="3.40.50.720">
    <property type="entry name" value="NAD(P)-binding Rossmann-like Domain"/>
    <property type="match status" value="1"/>
</dbReference>
<keyword evidence="6" id="KW-0275">Fatty acid biosynthesis</keyword>
<evidence type="ECO:0000256" key="7">
    <source>
        <dbReference type="SAM" id="MobiDB-lite"/>
    </source>
</evidence>
<accession>A0AAQ3Q5B2</accession>
<dbReference type="SUPFAM" id="SSF51735">
    <property type="entry name" value="NAD(P)-binding Rossmann-fold domains"/>
    <property type="match status" value="1"/>
</dbReference>
<name>A0AAQ3Q5B2_9LILI</name>
<evidence type="ECO:0000256" key="5">
    <source>
        <dbReference type="ARBA" id="ARBA00023098"/>
    </source>
</evidence>
<dbReference type="PANTHER" id="PTHR43159">
    <property type="entry name" value="ENOYL-[ACYL-CARRIER-PROTEIN] REDUCTASE"/>
    <property type="match status" value="1"/>
</dbReference>
<organism evidence="8 9">
    <name type="scientific">Canna indica</name>
    <name type="common">Indian-shot</name>
    <dbReference type="NCBI Taxonomy" id="4628"/>
    <lineage>
        <taxon>Eukaryota</taxon>
        <taxon>Viridiplantae</taxon>
        <taxon>Streptophyta</taxon>
        <taxon>Embryophyta</taxon>
        <taxon>Tracheophyta</taxon>
        <taxon>Spermatophyta</taxon>
        <taxon>Magnoliopsida</taxon>
        <taxon>Liliopsida</taxon>
        <taxon>Zingiberales</taxon>
        <taxon>Cannaceae</taxon>
        <taxon>Canna</taxon>
    </lineage>
</organism>
<evidence type="ECO:0000256" key="4">
    <source>
        <dbReference type="ARBA" id="ARBA00023002"/>
    </source>
</evidence>
<reference evidence="8 9" key="1">
    <citation type="submission" date="2023-10" db="EMBL/GenBank/DDBJ databases">
        <title>Chromosome-scale genome assembly provides insights into flower coloration mechanisms of Canna indica.</title>
        <authorList>
            <person name="Li C."/>
        </authorList>
    </citation>
    <scope>NUCLEOTIDE SEQUENCE [LARGE SCALE GENOMIC DNA]</scope>
    <source>
        <tissue evidence="8">Flower</tissue>
    </source>
</reference>
<sequence>MPNITMRVQKPQKHHHRKEYAYIFTKPAKGRYAFTDPQRGNTFTDLQRGTDNYFKKSMPKVGAAYPKSKCETEFGSKTELVKGQTEPDLNDFGSGLWFLALHLCHPSPGLGRPCPQQQAAARPVHPHRPLGADLPCPRAHGCQAASRPTPLCQHPEPIIWVKGSGDKLAFASSIPRRGSWEKNPVGVVKSMALDFGEKMPMRDRSQSSRGSSSIVSSPSASRKVAQEGITTMSSVSRALLCKMVDAKEAGRLPKRKICFGKDIFHAGWFTFGGVKPEASQVISVPSRYGGGMSSTKTALESDTRVLAFEAGRKCQIRVNTISACMF</sequence>